<dbReference type="PANTHER" id="PTHR26391:SF18">
    <property type="entry name" value="PROTEIN KINASE RECEPTOR TIE-1, PUTATIVE-RELATED"/>
    <property type="match status" value="1"/>
</dbReference>
<dbReference type="Gene3D" id="2.170.300.10">
    <property type="entry name" value="Tie2 ligand-binding domain superfamily"/>
    <property type="match status" value="1"/>
</dbReference>
<organism evidence="1 2">
    <name type="scientific">Candidula unifasciata</name>
    <dbReference type="NCBI Taxonomy" id="100452"/>
    <lineage>
        <taxon>Eukaryota</taxon>
        <taxon>Metazoa</taxon>
        <taxon>Spiralia</taxon>
        <taxon>Lophotrochozoa</taxon>
        <taxon>Mollusca</taxon>
        <taxon>Gastropoda</taxon>
        <taxon>Heterobranchia</taxon>
        <taxon>Euthyneura</taxon>
        <taxon>Panpulmonata</taxon>
        <taxon>Eupulmonata</taxon>
        <taxon>Stylommatophora</taxon>
        <taxon>Helicina</taxon>
        <taxon>Helicoidea</taxon>
        <taxon>Geomitridae</taxon>
        <taxon>Candidula</taxon>
    </lineage>
</organism>
<dbReference type="EMBL" id="CAJHNH020003698">
    <property type="protein sequence ID" value="CAG5129835.1"/>
    <property type="molecule type" value="Genomic_DNA"/>
</dbReference>
<evidence type="ECO:0000313" key="1">
    <source>
        <dbReference type="EMBL" id="CAG5129835.1"/>
    </source>
</evidence>
<evidence type="ECO:0008006" key="3">
    <source>
        <dbReference type="Google" id="ProtNLM"/>
    </source>
</evidence>
<sequence length="174" mass="19033">GVSGRLRGFKLESFSGSEQSVFLYQDTDPNTQLIYTIIHKDLPVQRVAVLINITSTALSLCEVEVYGDSLCDNQHYGHECESECHCSSNTSCLVNSGWCPNGCDKGYTGKTCDIVVKKPKEIPPIPFEFTTELTVGGCLVAAAVAFICYTCCMSKKPKNQPFGEIKALNIPHVE</sequence>
<feature type="non-terminal residue" evidence="1">
    <location>
        <position position="1"/>
    </location>
</feature>
<dbReference type="AlphaFoldDB" id="A0A8S3ZPV4"/>
<proteinExistence type="predicted"/>
<comment type="caution">
    <text evidence="1">The sequence shown here is derived from an EMBL/GenBank/DDBJ whole genome shotgun (WGS) entry which is preliminary data.</text>
</comment>
<accession>A0A8S3ZPV4</accession>
<dbReference type="PANTHER" id="PTHR26391">
    <property type="entry name" value="INACTIVE TYROSINE-PROTEIN KINASE 7"/>
    <property type="match status" value="1"/>
</dbReference>
<protein>
    <recommendedName>
        <fullName evidence="3">EGF-like domain-containing protein</fullName>
    </recommendedName>
</protein>
<gene>
    <name evidence="1" type="ORF">CUNI_LOCUS15393</name>
</gene>
<keyword evidence="2" id="KW-1185">Reference proteome</keyword>
<dbReference type="Proteomes" id="UP000678393">
    <property type="component" value="Unassembled WGS sequence"/>
</dbReference>
<evidence type="ECO:0000313" key="2">
    <source>
        <dbReference type="Proteomes" id="UP000678393"/>
    </source>
</evidence>
<dbReference type="OrthoDB" id="6214178at2759"/>
<reference evidence="1" key="1">
    <citation type="submission" date="2021-04" db="EMBL/GenBank/DDBJ databases">
        <authorList>
            <consortium name="Molecular Ecology Group"/>
        </authorList>
    </citation>
    <scope>NUCLEOTIDE SEQUENCE</scope>
</reference>
<name>A0A8S3ZPV4_9EUPU</name>